<dbReference type="PRINTS" id="PR00344">
    <property type="entry name" value="BCTRLSENSOR"/>
</dbReference>
<dbReference type="AlphaFoldDB" id="A0A9X3BAM1"/>
<dbReference type="CDD" id="cd00082">
    <property type="entry name" value="HisKA"/>
    <property type="match status" value="1"/>
</dbReference>
<feature type="domain" description="HAMP" evidence="15">
    <location>
        <begin position="180"/>
        <end position="232"/>
    </location>
</feature>
<comment type="catalytic activity">
    <reaction evidence="1">
        <text>ATP + protein L-histidine = ADP + protein N-phospho-L-histidine.</text>
        <dbReference type="EC" id="2.7.13.3"/>
    </reaction>
</comment>
<gene>
    <name evidence="16" type="ORF">NYR54_18485</name>
</gene>
<dbReference type="SMART" id="SM00388">
    <property type="entry name" value="HisKA"/>
    <property type="match status" value="1"/>
</dbReference>
<dbReference type="SMART" id="SM00387">
    <property type="entry name" value="HATPase_c"/>
    <property type="match status" value="1"/>
</dbReference>
<feature type="transmembrane region" description="Helical" evidence="13">
    <location>
        <begin position="7"/>
        <end position="28"/>
    </location>
</feature>
<evidence type="ECO:0000313" key="16">
    <source>
        <dbReference type="EMBL" id="MCT8992241.1"/>
    </source>
</evidence>
<keyword evidence="11" id="KW-0902">Two-component regulatory system</keyword>
<dbReference type="InterPro" id="IPR004358">
    <property type="entry name" value="Sig_transdc_His_kin-like_C"/>
</dbReference>
<keyword evidence="8 16" id="KW-0418">Kinase</keyword>
<keyword evidence="10 13" id="KW-1133">Transmembrane helix</keyword>
<evidence type="ECO:0000256" key="12">
    <source>
        <dbReference type="ARBA" id="ARBA00023136"/>
    </source>
</evidence>
<evidence type="ECO:0000256" key="11">
    <source>
        <dbReference type="ARBA" id="ARBA00023012"/>
    </source>
</evidence>
<protein>
    <recommendedName>
        <fullName evidence="3">histidine kinase</fullName>
        <ecNumber evidence="3">2.7.13.3</ecNumber>
    </recommendedName>
</protein>
<evidence type="ECO:0000256" key="6">
    <source>
        <dbReference type="ARBA" id="ARBA00022692"/>
    </source>
</evidence>
<dbReference type="EC" id="2.7.13.3" evidence="3"/>
<keyword evidence="7" id="KW-0547">Nucleotide-binding</keyword>
<dbReference type="InterPro" id="IPR036890">
    <property type="entry name" value="HATPase_C_sf"/>
</dbReference>
<dbReference type="InterPro" id="IPR036097">
    <property type="entry name" value="HisK_dim/P_sf"/>
</dbReference>
<comment type="caution">
    <text evidence="16">The sequence shown here is derived from an EMBL/GenBank/DDBJ whole genome shotgun (WGS) entry which is preliminary data.</text>
</comment>
<dbReference type="InterPro" id="IPR003660">
    <property type="entry name" value="HAMP_dom"/>
</dbReference>
<dbReference type="InterPro" id="IPR003594">
    <property type="entry name" value="HATPase_dom"/>
</dbReference>
<dbReference type="Pfam" id="PF08521">
    <property type="entry name" value="2CSK_N"/>
    <property type="match status" value="1"/>
</dbReference>
<evidence type="ECO:0000256" key="13">
    <source>
        <dbReference type="SAM" id="Phobius"/>
    </source>
</evidence>
<keyword evidence="6 13" id="KW-0812">Transmembrane</keyword>
<evidence type="ECO:0000256" key="7">
    <source>
        <dbReference type="ARBA" id="ARBA00022741"/>
    </source>
</evidence>
<dbReference type="PANTHER" id="PTHR45436">
    <property type="entry name" value="SENSOR HISTIDINE KINASE YKOH"/>
    <property type="match status" value="1"/>
</dbReference>
<keyword evidence="4" id="KW-0597">Phosphoprotein</keyword>
<dbReference type="InterPro" id="IPR005467">
    <property type="entry name" value="His_kinase_dom"/>
</dbReference>
<evidence type="ECO:0000256" key="1">
    <source>
        <dbReference type="ARBA" id="ARBA00000085"/>
    </source>
</evidence>
<reference evidence="16" key="1">
    <citation type="submission" date="2022-08" db="EMBL/GenBank/DDBJ databases">
        <title>Chelativorans sichuanense sp. nov., a paraffin oil-degrading bacterium isolated from a mixture of oil-based drill cuttings and paddy soil.</title>
        <authorList>
            <person name="Yu J."/>
            <person name="Liu H."/>
            <person name="Chen Q."/>
        </authorList>
    </citation>
    <scope>NUCLEOTIDE SEQUENCE</scope>
    <source>
        <strain evidence="16">SCAU 2101</strain>
    </source>
</reference>
<organism evidence="16 17">
    <name type="scientific">Chelativorans petroleitrophicus</name>
    <dbReference type="NCBI Taxonomy" id="2975484"/>
    <lineage>
        <taxon>Bacteria</taxon>
        <taxon>Pseudomonadati</taxon>
        <taxon>Pseudomonadota</taxon>
        <taxon>Alphaproteobacteria</taxon>
        <taxon>Hyphomicrobiales</taxon>
        <taxon>Phyllobacteriaceae</taxon>
        <taxon>Chelativorans</taxon>
    </lineage>
</organism>
<keyword evidence="5" id="KW-0808">Transferase</keyword>
<evidence type="ECO:0000256" key="5">
    <source>
        <dbReference type="ARBA" id="ARBA00022679"/>
    </source>
</evidence>
<feature type="domain" description="Histidine kinase" evidence="14">
    <location>
        <begin position="240"/>
        <end position="451"/>
    </location>
</feature>
<comment type="subcellular location">
    <subcellularLocation>
        <location evidence="2">Membrane</location>
        <topology evidence="2">Multi-pass membrane protein</topology>
    </subcellularLocation>
</comment>
<evidence type="ECO:0000256" key="4">
    <source>
        <dbReference type="ARBA" id="ARBA00022553"/>
    </source>
</evidence>
<evidence type="ECO:0000313" key="17">
    <source>
        <dbReference type="Proteomes" id="UP001149009"/>
    </source>
</evidence>
<dbReference type="RefSeq" id="WP_028035843.1">
    <property type="nucleotide sequence ID" value="NZ_JAODNV010000032.1"/>
</dbReference>
<keyword evidence="17" id="KW-1185">Reference proteome</keyword>
<dbReference type="SUPFAM" id="SSF55874">
    <property type="entry name" value="ATPase domain of HSP90 chaperone/DNA topoisomerase II/histidine kinase"/>
    <property type="match status" value="1"/>
</dbReference>
<name>A0A9X3BAM1_9HYPH</name>
<dbReference type="PANTHER" id="PTHR45436:SF14">
    <property type="entry name" value="SENSOR PROTEIN QSEC"/>
    <property type="match status" value="1"/>
</dbReference>
<dbReference type="CDD" id="cd00075">
    <property type="entry name" value="HATPase"/>
    <property type="match status" value="1"/>
</dbReference>
<evidence type="ECO:0000259" key="15">
    <source>
        <dbReference type="PROSITE" id="PS50885"/>
    </source>
</evidence>
<dbReference type="Gene3D" id="1.10.287.130">
    <property type="match status" value="1"/>
</dbReference>
<accession>A0A9X3BAM1</accession>
<keyword evidence="9" id="KW-0067">ATP-binding</keyword>
<dbReference type="Gene3D" id="3.30.565.10">
    <property type="entry name" value="Histidine kinase-like ATPase, C-terminal domain"/>
    <property type="match status" value="1"/>
</dbReference>
<sequence length="452" mass="48706">MNSIRSRLLGILIGTTLFVWLAAIAWIYTSTQAEVERVLDARLTEAARMVNSLLADHRIEIASQGNVATLTTLANLAAAKAYERQLSCQIWSLDGTLVARSESAPELPLTNAMQGFSEDIVDGETWRVFTIENAELGVRVMVGDNLRMRERLVGDVVKGMVHSAALAIPFLVGMIWLSVSRGLMPLSDMARALSQRSANELTPLPSAGIPKEIAPAIEAINDLFGRVEAARERERSFTAFAAHELKTPLAGLKTQAQVALSSTDGAVHANALRQIAAGVDRTSRLVKQLLDMAALEASDARPCHSYESMNHLVSSVVADLLPLASARGIPIKLESSEQDVRAKVEPHFFVLALRNLLENALDHANDVVTCQVLDLGKEVRVVIEDDGPGIPEPELELVTAKFVRGRHKSATGSGLGLAIAKVAMARIGGRLTLHNRKPTGLAATLEIPNRAA</sequence>
<dbReference type="Pfam" id="PF02518">
    <property type="entry name" value="HATPase_c"/>
    <property type="match status" value="1"/>
</dbReference>
<dbReference type="PROSITE" id="PS50109">
    <property type="entry name" value="HIS_KIN"/>
    <property type="match status" value="1"/>
</dbReference>
<dbReference type="GO" id="GO:0005524">
    <property type="term" value="F:ATP binding"/>
    <property type="evidence" value="ECO:0007669"/>
    <property type="project" value="UniProtKB-KW"/>
</dbReference>
<dbReference type="GO" id="GO:0000155">
    <property type="term" value="F:phosphorelay sensor kinase activity"/>
    <property type="evidence" value="ECO:0007669"/>
    <property type="project" value="InterPro"/>
</dbReference>
<dbReference type="PROSITE" id="PS50885">
    <property type="entry name" value="HAMP"/>
    <property type="match status" value="1"/>
</dbReference>
<dbReference type="Proteomes" id="UP001149009">
    <property type="component" value="Unassembled WGS sequence"/>
</dbReference>
<evidence type="ECO:0000256" key="3">
    <source>
        <dbReference type="ARBA" id="ARBA00012438"/>
    </source>
</evidence>
<evidence type="ECO:0000256" key="2">
    <source>
        <dbReference type="ARBA" id="ARBA00004141"/>
    </source>
</evidence>
<dbReference type="Pfam" id="PF00512">
    <property type="entry name" value="HisKA"/>
    <property type="match status" value="1"/>
</dbReference>
<evidence type="ECO:0000259" key="14">
    <source>
        <dbReference type="PROSITE" id="PS50109"/>
    </source>
</evidence>
<proteinExistence type="predicted"/>
<dbReference type="InterPro" id="IPR013727">
    <property type="entry name" value="2CSK_N"/>
</dbReference>
<dbReference type="SUPFAM" id="SSF47384">
    <property type="entry name" value="Homodimeric domain of signal transducing histidine kinase"/>
    <property type="match status" value="1"/>
</dbReference>
<evidence type="ECO:0000256" key="9">
    <source>
        <dbReference type="ARBA" id="ARBA00022840"/>
    </source>
</evidence>
<keyword evidence="12 13" id="KW-0472">Membrane</keyword>
<evidence type="ECO:0000256" key="8">
    <source>
        <dbReference type="ARBA" id="ARBA00022777"/>
    </source>
</evidence>
<dbReference type="GO" id="GO:0005886">
    <property type="term" value="C:plasma membrane"/>
    <property type="evidence" value="ECO:0007669"/>
    <property type="project" value="TreeGrafter"/>
</dbReference>
<dbReference type="InterPro" id="IPR003661">
    <property type="entry name" value="HisK_dim/P_dom"/>
</dbReference>
<evidence type="ECO:0000256" key="10">
    <source>
        <dbReference type="ARBA" id="ARBA00022989"/>
    </source>
</evidence>
<dbReference type="InterPro" id="IPR050428">
    <property type="entry name" value="TCS_sensor_his_kinase"/>
</dbReference>
<dbReference type="EMBL" id="JAODNV010000032">
    <property type="protein sequence ID" value="MCT8992241.1"/>
    <property type="molecule type" value="Genomic_DNA"/>
</dbReference>